<gene>
    <name evidence="1" type="ORF">F957_02743</name>
</gene>
<dbReference type="EMBL" id="ATGG01000021">
    <property type="protein sequence ID" value="EPF77265.1"/>
    <property type="molecule type" value="Genomic_DNA"/>
</dbReference>
<evidence type="ECO:0000313" key="2">
    <source>
        <dbReference type="Proteomes" id="UP000014523"/>
    </source>
</evidence>
<keyword evidence="2" id="KW-1185">Reference proteome</keyword>
<reference evidence="1 2" key="1">
    <citation type="submission" date="2013-06" db="EMBL/GenBank/DDBJ databases">
        <title>The Genome Sequence of Acinetobacter gyllenbergii CIP 110306.</title>
        <authorList>
            <consortium name="The Broad Institute Genome Sequencing Platform"/>
            <consortium name="The Broad Institute Genome Sequencing Center for Infectious Disease"/>
            <person name="Cerqueira G."/>
            <person name="Feldgarden M."/>
            <person name="Courvalin P."/>
            <person name="Perichon B."/>
            <person name="Grillot-Courvalin C."/>
            <person name="Clermont D."/>
            <person name="Rocha E."/>
            <person name="Yoon E.-J."/>
            <person name="Nemec A."/>
            <person name="Young S.K."/>
            <person name="Zeng Q."/>
            <person name="Gargeya S."/>
            <person name="Fitzgerald M."/>
            <person name="Abouelleil A."/>
            <person name="Alvarado L."/>
            <person name="Berlin A.M."/>
            <person name="Chapman S.B."/>
            <person name="Dewar J."/>
            <person name="Goldberg J."/>
            <person name="Griggs A."/>
            <person name="Gujja S."/>
            <person name="Hansen M."/>
            <person name="Howarth C."/>
            <person name="Imamovic A."/>
            <person name="Larimer J."/>
            <person name="McCowan C."/>
            <person name="Murphy C."/>
            <person name="Pearson M."/>
            <person name="Priest M."/>
            <person name="Roberts A."/>
            <person name="Saif S."/>
            <person name="Shea T."/>
            <person name="Sykes S."/>
            <person name="Wortman J."/>
            <person name="Nusbaum C."/>
            <person name="Birren B."/>
        </authorList>
    </citation>
    <scope>NUCLEOTIDE SEQUENCE [LARGE SCALE GENOMIC DNA]</scope>
    <source>
        <strain evidence="1 2">CIP 110306</strain>
    </source>
</reference>
<protein>
    <submittedName>
        <fullName evidence="1">Uncharacterized protein</fullName>
    </submittedName>
</protein>
<proteinExistence type="predicted"/>
<dbReference type="Proteomes" id="UP000014523">
    <property type="component" value="Unassembled WGS sequence"/>
</dbReference>
<dbReference type="RefSeq" id="WP_016541598.1">
    <property type="nucleotide sequence ID" value="NZ_ASQH01000011.1"/>
</dbReference>
<organism evidence="1 2">
    <name type="scientific">Acinetobacter gyllenbergii CIP 110306 = MTCC 11365</name>
    <dbReference type="NCBI Taxonomy" id="1217657"/>
    <lineage>
        <taxon>Bacteria</taxon>
        <taxon>Pseudomonadati</taxon>
        <taxon>Pseudomonadota</taxon>
        <taxon>Gammaproteobacteria</taxon>
        <taxon>Moraxellales</taxon>
        <taxon>Moraxellaceae</taxon>
        <taxon>Acinetobacter</taxon>
    </lineage>
</organism>
<evidence type="ECO:0000313" key="1">
    <source>
        <dbReference type="EMBL" id="EPF77265.1"/>
    </source>
</evidence>
<dbReference type="AlphaFoldDB" id="A0A829HEZ5"/>
<name>A0A829HEZ5_9GAMM</name>
<comment type="caution">
    <text evidence="1">The sequence shown here is derived from an EMBL/GenBank/DDBJ whole genome shotgun (WGS) entry which is preliminary data.</text>
</comment>
<sequence>MYKLNISTPAFLQASLPISMEVGEFLINRLNQLDSQTIHRDELQQKLGYPVGVGSNSGSFLQNVYNFADAILNESNAHRFTVQIEAIPAHQKVDSIFSEAANLPEHGRSIVVVFKDKQLMSNVEYCKKCKEWHSPKGDLKEKQIHQWAYTEDFYNLLNLPEFPESKKSNGKSTEDLADALAHLFLLKALLGKAKSGSESSRSFF</sequence>
<accession>A0A829HEZ5</accession>